<proteinExistence type="predicted"/>
<feature type="domain" description="tRNA/rRNA methyltransferase SpoU type" evidence="3">
    <location>
        <begin position="1256"/>
        <end position="1398"/>
    </location>
</feature>
<dbReference type="SUPFAM" id="SSF75217">
    <property type="entry name" value="alpha/beta knot"/>
    <property type="match status" value="1"/>
</dbReference>
<organism evidence="4 5">
    <name type="scientific">Kluyveromyces marxianus</name>
    <name type="common">Yeast</name>
    <name type="synonym">Candida kefyr</name>
    <dbReference type="NCBI Taxonomy" id="4911"/>
    <lineage>
        <taxon>Eukaryota</taxon>
        <taxon>Fungi</taxon>
        <taxon>Dikarya</taxon>
        <taxon>Ascomycota</taxon>
        <taxon>Saccharomycotina</taxon>
        <taxon>Saccharomycetes</taxon>
        <taxon>Saccharomycetales</taxon>
        <taxon>Saccharomycetaceae</taxon>
        <taxon>Kluyveromyces</taxon>
    </lineage>
</organism>
<dbReference type="PANTHER" id="PTHR12029">
    <property type="entry name" value="RNA METHYLTRANSFERASE"/>
    <property type="match status" value="1"/>
</dbReference>
<dbReference type="PANTHER" id="PTHR12029:SF11">
    <property type="entry name" value="METHYLTRANSFERASE TARBP1-RELATED"/>
    <property type="match status" value="1"/>
</dbReference>
<evidence type="ECO:0000256" key="1">
    <source>
        <dbReference type="ARBA" id="ARBA00022603"/>
    </source>
</evidence>
<evidence type="ECO:0000256" key="2">
    <source>
        <dbReference type="ARBA" id="ARBA00022679"/>
    </source>
</evidence>
<name>A0ABX6F0Y6_KLUMA</name>
<keyword evidence="1" id="KW-0489">Methyltransferase</keyword>
<evidence type="ECO:0000313" key="5">
    <source>
        <dbReference type="Proteomes" id="UP000422736"/>
    </source>
</evidence>
<dbReference type="Pfam" id="PF00588">
    <property type="entry name" value="SpoU_methylase"/>
    <property type="match status" value="1"/>
</dbReference>
<dbReference type="InterPro" id="IPR029026">
    <property type="entry name" value="tRNA_m1G_MTases_N"/>
</dbReference>
<dbReference type="InterPro" id="IPR044748">
    <property type="entry name" value="Trm3/TARBP1_C"/>
</dbReference>
<protein>
    <submittedName>
        <fullName evidence="4">tRNA guanosine-2-O-methyltransferase TRM3</fullName>
    </submittedName>
</protein>
<dbReference type="InterPro" id="IPR001537">
    <property type="entry name" value="SpoU_MeTrfase"/>
</dbReference>
<dbReference type="InterPro" id="IPR029028">
    <property type="entry name" value="Alpha/beta_knot_MTases"/>
</dbReference>
<keyword evidence="5" id="KW-1185">Reference proteome</keyword>
<accession>A0ABX6F0Y6</accession>
<dbReference type="InterPro" id="IPR045330">
    <property type="entry name" value="TRM3/TARBP1"/>
</dbReference>
<evidence type="ECO:0000259" key="3">
    <source>
        <dbReference type="Pfam" id="PF00588"/>
    </source>
</evidence>
<dbReference type="CDD" id="cd18091">
    <property type="entry name" value="SpoU-like_TRM3-like"/>
    <property type="match status" value="1"/>
</dbReference>
<gene>
    <name evidence="4" type="primary">TRM3</name>
    <name evidence="4" type="ORF">FIM1_4874</name>
</gene>
<dbReference type="EMBL" id="CP015060">
    <property type="protein sequence ID" value="QGN17667.1"/>
    <property type="molecule type" value="Genomic_DNA"/>
</dbReference>
<dbReference type="Proteomes" id="UP000422736">
    <property type="component" value="Chromosome 8"/>
</dbReference>
<reference evidence="4 5" key="2">
    <citation type="submission" date="2019-11" db="EMBL/GenBank/DDBJ databases">
        <authorList>
            <person name="Lu H."/>
        </authorList>
    </citation>
    <scope>NUCLEOTIDE SEQUENCE [LARGE SCALE GENOMIC DNA]</scope>
    <source>
        <strain evidence="4 5">FIM1</strain>
    </source>
</reference>
<reference evidence="4 5" key="1">
    <citation type="submission" date="2016-03" db="EMBL/GenBank/DDBJ databases">
        <title>How can Kluyveromyces marxianus grow so fast - potential evolutionary course in Saccharomyces Complex revealed by comparative genomics.</title>
        <authorList>
            <person name="Mo W."/>
            <person name="Lu W."/>
            <person name="Yang X."/>
            <person name="Qi J."/>
            <person name="Lv H."/>
        </authorList>
    </citation>
    <scope>NUCLEOTIDE SEQUENCE [LARGE SCALE GENOMIC DNA]</scope>
    <source>
        <strain evidence="4 5">FIM1</strain>
    </source>
</reference>
<dbReference type="Gene3D" id="3.40.1280.10">
    <property type="match status" value="1"/>
</dbReference>
<evidence type="ECO:0000313" key="4">
    <source>
        <dbReference type="EMBL" id="QGN17667.1"/>
    </source>
</evidence>
<sequence>MTSSKEILGRYITVGVQEEILLGLIEDADYDGVASIIGTIKLADGVAENVGKKMCEKLEESLLSFVSVDDDADRQEDEVKQLWKLLGVCVQLQGSRDFVIEYLSGILLAFIDSGKNHLFYGGSSADLAATRACAMERKSNIDVNKSLDGTKILEVIENLVLQMGTQDEVEHTIGSDSSIGNLLFLLSVCKEEQLANKATSLFKWWVPAFSNTCQRDSQFDNDVWGLVESTLQDSNMTSSAATVRNVFVFWLRMLLENGFSDASRAFVQKNEYWRIIQYGLGHEVHEIKKVVLSIMRLSLKLIRQESMSVDCSLLVFSGEETQMNSWKRFTTIYEIVGIDTALNQCEAAAPDILDTFQDENIHASWGLIILSTGLRATMESVRKFTLKLMLQIENKNVFQSNLSLLQTVFLPATMQASFFNVSGDRCNYADALVEFVSEIVQTSVDKEAISQLILQTLYDCRTMFDAARVFIAYGLLSGLQKNKSRILTSESVSMIKLLFMGECEESVLQTTMQCTLLKLLLYTNISAFEFLQVLVAHVKSVDTYEYATSVIGIFRDFCIVNYPQGLEVHEVPQEPLYQVFAYELFDTQPLEFSNEFLKELIKSGSNCSNLSEKYHSFLTELVDMKTVDYKDSKVVLDLEQFTPPVYSAINPLPLLQALLDQFDAAKFDFFVALFSKVMQSTSTLTLSFDQLIAIYDVIKQHVSSHNQSSFRYKDEIYANFFKLAGVCIKSTHLDDNQIEELITLIIKNVDNDNGNYAGNLEVSYLCQSILDLYVLPTLHTLSGKEERIVERILGLQCSMWDSLIEERLVLNQQPLHLAIIKGIFHHAVFLAALSDEFTFSLLLRYGNAILDQSFSRRTLKPCLSHQIVSFMELYGKSLPDRDYSDFVTLLVNIFIHESMNLNIFTLKPVIAKLYDKKLRLYVQGGLYKHIYGDDEIVTRANIVKSLLLSTKEFKQHFLMSMLENDSNILKAKKKTDGPEEIQRLLKWQLCLLSIKSVNNKTLTELCAEYIIPSLVGESSPLVRVYSEWFVAYNIWQSHEEGTENPNEETLLGLLEDSSRPAVQTSIERLLFLAVKASKESGKFTSLTEKFLAQLVTNCSSNKPLIRHFSNSLMLLFWPTFQDDIKDDTLKSVIFKLYSDAKKIQVQGQFRAGDANTWSILDDLKLTSIFGGVLLKIMDHDVPYIPSKVFNQVNIQEDEYPVGSEENQLWLSKRNNNVASKTELQKNSPLQTKSGAWEVVLDFDNEKSAENVKRSELIVIASLVDKAPNLGGICRLCDVLGVGTMTVHDIRVKQHPQFKNVAVTADNWMPIEEVPVDQIVTYMNTKKLEGYTLIGLEQTDSSIELNSEYRFPSKSVILLGTEAHGIPGHLLKELDLCLEIKQSGVIRSMNIQTATAVIVHSYSIQHL</sequence>
<keyword evidence="2" id="KW-0808">Transferase</keyword>